<reference evidence="2 3" key="1">
    <citation type="submission" date="2024-04" db="EMBL/GenBank/DDBJ databases">
        <title>Flavobacterium sp. DGU38 16S ribosomal RNA gene Genome sequencing and assembly.</title>
        <authorList>
            <person name="Park S."/>
        </authorList>
    </citation>
    <scope>NUCLEOTIDE SEQUENCE [LARGE SCALE GENOMIC DNA]</scope>
    <source>
        <strain evidence="2 3">DGU38</strain>
    </source>
</reference>
<evidence type="ECO:0000313" key="3">
    <source>
        <dbReference type="Proteomes" id="UP001485226"/>
    </source>
</evidence>
<keyword evidence="1" id="KW-0732">Signal</keyword>
<comment type="caution">
    <text evidence="2">The sequence shown here is derived from an EMBL/GenBank/DDBJ whole genome shotgun (WGS) entry which is preliminary data.</text>
</comment>
<sequence length="487" mass="57019">MKKLVFVFLFISTSTLFSQTVLTSYALDLKNAELSGQIINAANKVTNDLFAFVADRENVTILKYNQFLFLTDQFTTTRIKQPENEMVGYSFGEDGNPTLYWASEGSKNIILTKYFLDTKTSKSLNFKLPVEEQFVITHFQKNNFFYLLAQEKNEQGLVLYVFKNEACEAKSLDFSTFTFQDKSTKQVTLNQILRKYPIEKIDLDFINPLFVSNQKSKLYVLNDRLILTLDHNFRRTQVFDINLETLAITEKKFPQSADPKTMTTSNSFFSDNKLFQMNVTENELLFDVKDYHSNETLKSIKIDQNDTLYFKKVPFLFQKNESQPKKFKSTKKFLKSLPYMNTGLSVFKNYQNTYITIGGYLNTYQSNNPLFLNDGPFFFPESSYSMNTETAYFEGMVNASLDLIQQETQPLAIDNIFYFLNMHKEVAAQNIIKFKDYYILGYYDRITKQYIMRKFTDGFYYEERNPIINKASLSNPYQFETLKFSKD</sequence>
<feature type="chain" id="PRO_5045216051" description="6-bladed beta-propeller protein" evidence="1">
    <location>
        <begin position="19"/>
        <end position="487"/>
    </location>
</feature>
<feature type="signal peptide" evidence="1">
    <location>
        <begin position="1"/>
        <end position="18"/>
    </location>
</feature>
<evidence type="ECO:0000256" key="1">
    <source>
        <dbReference type="SAM" id="SignalP"/>
    </source>
</evidence>
<organism evidence="2 3">
    <name type="scientific">Flavobacterium calami</name>
    <dbReference type="NCBI Taxonomy" id="3139144"/>
    <lineage>
        <taxon>Bacteria</taxon>
        <taxon>Pseudomonadati</taxon>
        <taxon>Bacteroidota</taxon>
        <taxon>Flavobacteriia</taxon>
        <taxon>Flavobacteriales</taxon>
        <taxon>Flavobacteriaceae</taxon>
        <taxon>Flavobacterium</taxon>
    </lineage>
</organism>
<proteinExistence type="predicted"/>
<evidence type="ECO:0008006" key="4">
    <source>
        <dbReference type="Google" id="ProtNLM"/>
    </source>
</evidence>
<protein>
    <recommendedName>
        <fullName evidence="4">6-bladed beta-propeller protein</fullName>
    </recommendedName>
</protein>
<dbReference type="EMBL" id="JBBYHS010000020">
    <property type="protein sequence ID" value="MEL1255591.1"/>
    <property type="molecule type" value="Genomic_DNA"/>
</dbReference>
<dbReference type="RefSeq" id="WP_341694327.1">
    <property type="nucleotide sequence ID" value="NZ_JBBYHS010000020.1"/>
</dbReference>
<evidence type="ECO:0000313" key="2">
    <source>
        <dbReference type="EMBL" id="MEL1255591.1"/>
    </source>
</evidence>
<gene>
    <name evidence="2" type="ORF">AAEO57_17500</name>
</gene>
<keyword evidence="3" id="KW-1185">Reference proteome</keyword>
<accession>A0ABU9IT47</accession>
<dbReference type="Proteomes" id="UP001485226">
    <property type="component" value="Unassembled WGS sequence"/>
</dbReference>
<name>A0ABU9IT47_9FLAO</name>